<dbReference type="AlphaFoldDB" id="A0A409YQK2"/>
<evidence type="ECO:0000313" key="2">
    <source>
        <dbReference type="EMBL" id="PPR05269.1"/>
    </source>
</evidence>
<evidence type="ECO:0000256" key="1">
    <source>
        <dbReference type="SAM" id="MobiDB-lite"/>
    </source>
</evidence>
<protein>
    <submittedName>
        <fullName evidence="2">Uncharacterized protein</fullName>
    </submittedName>
</protein>
<feature type="region of interest" description="Disordered" evidence="1">
    <location>
        <begin position="29"/>
        <end position="54"/>
    </location>
</feature>
<sequence length="98" mass="10320">MTSAPESSSLVPRKMRASVILDFTIFKFATGGSDDDEGRGGESISWGKASASGETMGDGIRLLKVNKVKLAGFRIGWDAGRSICHVNGGLERATCIGK</sequence>
<comment type="caution">
    <text evidence="2">The sequence shown here is derived from an EMBL/GenBank/DDBJ whole genome shotgun (WGS) entry which is preliminary data.</text>
</comment>
<keyword evidence="3" id="KW-1185">Reference proteome</keyword>
<reference evidence="2 3" key="1">
    <citation type="journal article" date="2018" name="Evol. Lett.">
        <title>Horizontal gene cluster transfer increased hallucinogenic mushroom diversity.</title>
        <authorList>
            <person name="Reynolds H.T."/>
            <person name="Vijayakumar V."/>
            <person name="Gluck-Thaler E."/>
            <person name="Korotkin H.B."/>
            <person name="Matheny P.B."/>
            <person name="Slot J.C."/>
        </authorList>
    </citation>
    <scope>NUCLEOTIDE SEQUENCE [LARGE SCALE GENOMIC DNA]</scope>
    <source>
        <strain evidence="2 3">SRW20</strain>
    </source>
</reference>
<dbReference type="EMBL" id="NHYE01000500">
    <property type="protein sequence ID" value="PPR05269.1"/>
    <property type="molecule type" value="Genomic_DNA"/>
</dbReference>
<dbReference type="Proteomes" id="UP000284706">
    <property type="component" value="Unassembled WGS sequence"/>
</dbReference>
<dbReference type="InParanoid" id="A0A409YQK2"/>
<organism evidence="2 3">
    <name type="scientific">Gymnopilus dilepis</name>
    <dbReference type="NCBI Taxonomy" id="231916"/>
    <lineage>
        <taxon>Eukaryota</taxon>
        <taxon>Fungi</taxon>
        <taxon>Dikarya</taxon>
        <taxon>Basidiomycota</taxon>
        <taxon>Agaricomycotina</taxon>
        <taxon>Agaricomycetes</taxon>
        <taxon>Agaricomycetidae</taxon>
        <taxon>Agaricales</taxon>
        <taxon>Agaricineae</taxon>
        <taxon>Hymenogastraceae</taxon>
        <taxon>Gymnopilus</taxon>
    </lineage>
</organism>
<accession>A0A409YQK2</accession>
<proteinExistence type="predicted"/>
<gene>
    <name evidence="2" type="ORF">CVT26_012415</name>
</gene>
<evidence type="ECO:0000313" key="3">
    <source>
        <dbReference type="Proteomes" id="UP000284706"/>
    </source>
</evidence>
<name>A0A409YQK2_9AGAR</name>